<name>A0ABV5I7X4_9ACTN</name>
<dbReference type="Proteomes" id="UP001589647">
    <property type="component" value="Unassembled WGS sequence"/>
</dbReference>
<comment type="caution">
    <text evidence="3">The sequence shown here is derived from an EMBL/GenBank/DDBJ whole genome shotgun (WGS) entry which is preliminary data.</text>
</comment>
<organism evidence="3 4">
    <name type="scientific">Nonomuraea spiralis</name>
    <dbReference type="NCBI Taxonomy" id="46182"/>
    <lineage>
        <taxon>Bacteria</taxon>
        <taxon>Bacillati</taxon>
        <taxon>Actinomycetota</taxon>
        <taxon>Actinomycetes</taxon>
        <taxon>Streptosporangiales</taxon>
        <taxon>Streptosporangiaceae</taxon>
        <taxon>Nonomuraea</taxon>
    </lineage>
</organism>
<dbReference type="InterPro" id="IPR009003">
    <property type="entry name" value="Peptidase_S1_PA"/>
</dbReference>
<evidence type="ECO:0000313" key="3">
    <source>
        <dbReference type="EMBL" id="MFB9200625.1"/>
    </source>
</evidence>
<dbReference type="EMBL" id="JBHMEI010000003">
    <property type="protein sequence ID" value="MFB9200625.1"/>
    <property type="molecule type" value="Genomic_DNA"/>
</dbReference>
<feature type="signal peptide" evidence="2">
    <location>
        <begin position="1"/>
        <end position="28"/>
    </location>
</feature>
<evidence type="ECO:0000313" key="4">
    <source>
        <dbReference type="Proteomes" id="UP001589647"/>
    </source>
</evidence>
<keyword evidence="1 2" id="KW-0732">Signal</keyword>
<dbReference type="InterPro" id="IPR050966">
    <property type="entry name" value="Glutamyl_endopeptidase"/>
</dbReference>
<dbReference type="Gene3D" id="2.40.10.10">
    <property type="entry name" value="Trypsin-like serine proteases"/>
    <property type="match status" value="2"/>
</dbReference>
<reference evidence="3 4" key="1">
    <citation type="submission" date="2024-09" db="EMBL/GenBank/DDBJ databases">
        <authorList>
            <person name="Sun Q."/>
            <person name="Mori K."/>
        </authorList>
    </citation>
    <scope>NUCLEOTIDE SEQUENCE [LARGE SCALE GENOMIC DNA]</scope>
    <source>
        <strain evidence="3 4">CCM 3426</strain>
    </source>
</reference>
<feature type="chain" id="PRO_5046869658" description="Serine protease" evidence="2">
    <location>
        <begin position="29"/>
        <end position="541"/>
    </location>
</feature>
<gene>
    <name evidence="3" type="ORF">ACFFV7_05435</name>
</gene>
<dbReference type="PANTHER" id="PTHR15462">
    <property type="entry name" value="SERINE PROTEASE"/>
    <property type="match status" value="1"/>
</dbReference>
<dbReference type="SUPFAM" id="SSF50494">
    <property type="entry name" value="Trypsin-like serine proteases"/>
    <property type="match status" value="1"/>
</dbReference>
<evidence type="ECO:0000256" key="1">
    <source>
        <dbReference type="ARBA" id="ARBA00022729"/>
    </source>
</evidence>
<proteinExistence type="predicted"/>
<evidence type="ECO:0008006" key="5">
    <source>
        <dbReference type="Google" id="ProtNLM"/>
    </source>
</evidence>
<dbReference type="InterPro" id="IPR043504">
    <property type="entry name" value="Peptidase_S1_PA_chymotrypsin"/>
</dbReference>
<dbReference type="RefSeq" id="WP_189646573.1">
    <property type="nucleotide sequence ID" value="NZ_BMRC01000003.1"/>
</dbReference>
<sequence>MKRILLPAGGALLATGLLAAGLAGAAQADPDVDAAALAASEQKAAEVLNFWMKSDNAALKQATAYYWDNKDVKKIVQKGGYVADGKPGSTPPIGAEKTTTVKSQNVNLPKSIGKVFFEGRDGKLYWCSGTSIQSNYRNLVATAGHCVYDIAANDEVVSRWVFVPGYYQGKAPWGVYVGKQAFTHYDFSNYEDFDRDYAFVTVYNGVNLKGNGPSTKQVDKAEFEAYKGEKDVKLEKITKDEYDAGVAKYGPEGPFTSKTVKGAAKKVAKDYTPAAGEVKALGGIEVTEFDYNKAANGSNAQLNGEKCLVISNCKDLQGDGKPVNLSKVAISESEYKDLVAKKAKGEFLGKVTTENGGWYKQQYYVKQWFATPADSLEYFKIVGYFIIDGPSVTVTDAGRLGDNVGGQGFAWNQATGKYVRTFGYPYAKHPDGSKPYSGVTPKWCYGKTGAKATKVPSLKIEEHISLKCAVTGGYNGAPWLLKYSNAKRMGYVNGVTSVLYDTDNNDRWDYMSSPYFDGETNSVYAAAANVWSGSIIPKADS</sequence>
<evidence type="ECO:0000256" key="2">
    <source>
        <dbReference type="SAM" id="SignalP"/>
    </source>
</evidence>
<keyword evidence="4" id="KW-1185">Reference proteome</keyword>
<accession>A0ABV5I7X4</accession>
<protein>
    <recommendedName>
        <fullName evidence="5">Serine protease</fullName>
    </recommendedName>
</protein>